<dbReference type="STRING" id="1184151.AW736_06480"/>
<comment type="caution">
    <text evidence="8">The sequence shown here is derived from an EMBL/GenBank/DDBJ whole genome shotgun (WGS) entry which is preliminary data.</text>
</comment>
<name>A0A178INT9_9BACT</name>
<evidence type="ECO:0000313" key="8">
    <source>
        <dbReference type="EMBL" id="OAM90746.1"/>
    </source>
</evidence>
<evidence type="ECO:0000259" key="7">
    <source>
        <dbReference type="Pfam" id="PF12698"/>
    </source>
</evidence>
<keyword evidence="9" id="KW-1185">Reference proteome</keyword>
<feature type="transmembrane region" description="Helical" evidence="6">
    <location>
        <begin position="230"/>
        <end position="255"/>
    </location>
</feature>
<dbReference type="OrthoDB" id="9788252at2"/>
<feature type="transmembrane region" description="Helical" evidence="6">
    <location>
        <begin position="322"/>
        <end position="340"/>
    </location>
</feature>
<dbReference type="RefSeq" id="WP_068769377.1">
    <property type="nucleotide sequence ID" value="NZ_CP109796.1"/>
</dbReference>
<dbReference type="Proteomes" id="UP000078486">
    <property type="component" value="Unassembled WGS sequence"/>
</dbReference>
<dbReference type="InterPro" id="IPR013525">
    <property type="entry name" value="ABC2_TM"/>
</dbReference>
<feature type="transmembrane region" description="Helical" evidence="6">
    <location>
        <begin position="296"/>
        <end position="316"/>
    </location>
</feature>
<organism evidence="8 9">
    <name type="scientific">Termitidicoccus mucosus</name>
    <dbReference type="NCBI Taxonomy" id="1184151"/>
    <lineage>
        <taxon>Bacteria</taxon>
        <taxon>Pseudomonadati</taxon>
        <taxon>Verrucomicrobiota</taxon>
        <taxon>Opitutia</taxon>
        <taxon>Opitutales</taxon>
        <taxon>Opitutaceae</taxon>
        <taxon>Termitidicoccus</taxon>
    </lineage>
</organism>
<dbReference type="Pfam" id="PF12698">
    <property type="entry name" value="ABC2_membrane_3"/>
    <property type="match status" value="1"/>
</dbReference>
<dbReference type="PANTHER" id="PTHR30294">
    <property type="entry name" value="MEMBRANE COMPONENT OF ABC TRANSPORTER YHHJ-RELATED"/>
    <property type="match status" value="1"/>
</dbReference>
<feature type="transmembrane region" description="Helical" evidence="6">
    <location>
        <begin position="154"/>
        <end position="176"/>
    </location>
</feature>
<feature type="transmembrane region" description="Helical" evidence="6">
    <location>
        <begin position="20"/>
        <end position="38"/>
    </location>
</feature>
<accession>A0A178INT9</accession>
<evidence type="ECO:0000256" key="5">
    <source>
        <dbReference type="ARBA" id="ARBA00023136"/>
    </source>
</evidence>
<evidence type="ECO:0000256" key="4">
    <source>
        <dbReference type="ARBA" id="ARBA00022989"/>
    </source>
</evidence>
<sequence length="385" mass="41248">MTLLEGIRSGFRDIFTSKTVVSTLVLGVVVYSFFYPAGYDRQVAMRLPVAIVDLDNTTQSRAIVRAAAAVRGIEVAARPADFAEARALLRRNAVNGILLIPADFQRNALGGRKGTLALYSNNAYLVRNAAVLGALAAVVQDAAARIMREEANKAGVLAPALANLAMPVEVVMRPLYNTREGYASYAVAAAAQIIIHQTLLIGAAMLVAIRRQRHAAQGLAGRPALSAGEFWGLVLALVTVCSLTSLYFNGLAFWFQDYPRGHNVPGLIFLTLVYIFAVAGLGLFAGSFFKTPERAMCVLACTSLPFFFLAGYAWPAQLIPSILHWAGLLVPSTTGLPAYVKINQFGASLHEIRSELLILGTAAVAYLGLAWWRLGKGEPGPRAAS</sequence>
<keyword evidence="5 6" id="KW-0472">Membrane</keyword>
<evidence type="ECO:0000256" key="1">
    <source>
        <dbReference type="ARBA" id="ARBA00004651"/>
    </source>
</evidence>
<evidence type="ECO:0000313" key="9">
    <source>
        <dbReference type="Proteomes" id="UP000078486"/>
    </source>
</evidence>
<reference evidence="8 9" key="1">
    <citation type="submission" date="2016-01" db="EMBL/GenBank/DDBJ databases">
        <title>High potential of lignocellulose degradation of a new Verrucomicrobia species.</title>
        <authorList>
            <person name="Wang Y."/>
            <person name="Shi Y."/>
            <person name="Qiu Z."/>
            <person name="Liu S."/>
            <person name="Yang H."/>
        </authorList>
    </citation>
    <scope>NUCLEOTIDE SEQUENCE [LARGE SCALE GENOMIC DNA]</scope>
    <source>
        <strain evidence="8 9">TSB47</strain>
    </source>
</reference>
<protein>
    <recommendedName>
        <fullName evidence="7">ABC-2 type transporter transmembrane domain-containing protein</fullName>
    </recommendedName>
</protein>
<dbReference type="GO" id="GO:0140359">
    <property type="term" value="F:ABC-type transporter activity"/>
    <property type="evidence" value="ECO:0007669"/>
    <property type="project" value="InterPro"/>
</dbReference>
<feature type="domain" description="ABC-2 type transporter transmembrane" evidence="7">
    <location>
        <begin position="19"/>
        <end position="372"/>
    </location>
</feature>
<evidence type="ECO:0000256" key="6">
    <source>
        <dbReference type="SAM" id="Phobius"/>
    </source>
</evidence>
<dbReference type="Gene3D" id="3.40.1710.10">
    <property type="entry name" value="abc type-2 transporter like domain"/>
    <property type="match status" value="1"/>
</dbReference>
<keyword evidence="2" id="KW-1003">Cell membrane</keyword>
<dbReference type="EMBL" id="LRRQ01000049">
    <property type="protein sequence ID" value="OAM90746.1"/>
    <property type="molecule type" value="Genomic_DNA"/>
</dbReference>
<dbReference type="PANTHER" id="PTHR30294:SF46">
    <property type="entry name" value="ABC TRANSPORTER PERMEASE"/>
    <property type="match status" value="1"/>
</dbReference>
<comment type="subcellular location">
    <subcellularLocation>
        <location evidence="1">Cell membrane</location>
        <topology evidence="1">Multi-pass membrane protein</topology>
    </subcellularLocation>
</comment>
<feature type="transmembrane region" description="Helical" evidence="6">
    <location>
        <begin position="267"/>
        <end position="289"/>
    </location>
</feature>
<dbReference type="GO" id="GO:0005886">
    <property type="term" value="C:plasma membrane"/>
    <property type="evidence" value="ECO:0007669"/>
    <property type="project" value="UniProtKB-SubCell"/>
</dbReference>
<feature type="transmembrane region" description="Helical" evidence="6">
    <location>
        <begin position="352"/>
        <end position="372"/>
    </location>
</feature>
<keyword evidence="4 6" id="KW-1133">Transmembrane helix</keyword>
<dbReference type="AlphaFoldDB" id="A0A178INT9"/>
<feature type="transmembrane region" description="Helical" evidence="6">
    <location>
        <begin position="182"/>
        <end position="209"/>
    </location>
</feature>
<keyword evidence="3 6" id="KW-0812">Transmembrane</keyword>
<gene>
    <name evidence="8" type="ORF">AW736_06480</name>
</gene>
<dbReference type="InterPro" id="IPR051449">
    <property type="entry name" value="ABC-2_transporter_component"/>
</dbReference>
<proteinExistence type="predicted"/>
<evidence type="ECO:0000256" key="3">
    <source>
        <dbReference type="ARBA" id="ARBA00022692"/>
    </source>
</evidence>
<evidence type="ECO:0000256" key="2">
    <source>
        <dbReference type="ARBA" id="ARBA00022475"/>
    </source>
</evidence>